<feature type="transmembrane region" description="Helical" evidence="11">
    <location>
        <begin position="12"/>
        <end position="30"/>
    </location>
</feature>
<dbReference type="PROSITE" id="PS50109">
    <property type="entry name" value="HIS_KIN"/>
    <property type="match status" value="1"/>
</dbReference>
<reference evidence="13" key="1">
    <citation type="submission" date="2020-05" db="EMBL/GenBank/DDBJ databases">
        <authorList>
            <person name="Chiriac C."/>
            <person name="Salcher M."/>
            <person name="Ghai R."/>
            <person name="Kavagutti S V."/>
        </authorList>
    </citation>
    <scope>NUCLEOTIDE SEQUENCE</scope>
</reference>
<dbReference type="PRINTS" id="PR00344">
    <property type="entry name" value="BCTRLSENSOR"/>
</dbReference>
<protein>
    <recommendedName>
        <fullName evidence="3">histidine kinase</fullName>
        <ecNumber evidence="3">2.7.13.3</ecNumber>
    </recommendedName>
</protein>
<comment type="subcellular location">
    <subcellularLocation>
        <location evidence="2">Membrane</location>
    </subcellularLocation>
</comment>
<evidence type="ECO:0000256" key="10">
    <source>
        <dbReference type="ARBA" id="ARBA00023136"/>
    </source>
</evidence>
<organism evidence="13">
    <name type="scientific">freshwater metagenome</name>
    <dbReference type="NCBI Taxonomy" id="449393"/>
    <lineage>
        <taxon>unclassified sequences</taxon>
        <taxon>metagenomes</taxon>
        <taxon>ecological metagenomes</taxon>
    </lineage>
</organism>
<evidence type="ECO:0000256" key="9">
    <source>
        <dbReference type="ARBA" id="ARBA00023012"/>
    </source>
</evidence>
<dbReference type="SUPFAM" id="SSF55874">
    <property type="entry name" value="ATPase domain of HSP90 chaperone/DNA topoisomerase II/histidine kinase"/>
    <property type="match status" value="1"/>
</dbReference>
<gene>
    <name evidence="13" type="ORF">UFOPK1440_00006</name>
    <name evidence="14" type="ORF">UFOPK1946_00080</name>
</gene>
<evidence type="ECO:0000256" key="4">
    <source>
        <dbReference type="ARBA" id="ARBA00022553"/>
    </source>
</evidence>
<evidence type="ECO:0000256" key="11">
    <source>
        <dbReference type="SAM" id="Phobius"/>
    </source>
</evidence>
<evidence type="ECO:0000256" key="3">
    <source>
        <dbReference type="ARBA" id="ARBA00012438"/>
    </source>
</evidence>
<comment type="catalytic activity">
    <reaction evidence="1">
        <text>ATP + protein L-histidine = ADP + protein N-phospho-L-histidine.</text>
        <dbReference type="EC" id="2.7.13.3"/>
    </reaction>
</comment>
<dbReference type="PANTHER" id="PTHR45436">
    <property type="entry name" value="SENSOR HISTIDINE KINASE YKOH"/>
    <property type="match status" value="1"/>
</dbReference>
<keyword evidence="7" id="KW-0418">Kinase</keyword>
<dbReference type="Pfam" id="PF02518">
    <property type="entry name" value="HATPase_c"/>
    <property type="match status" value="1"/>
</dbReference>
<feature type="transmembrane region" description="Helical" evidence="11">
    <location>
        <begin position="149"/>
        <end position="171"/>
    </location>
</feature>
<dbReference type="SMART" id="SM00387">
    <property type="entry name" value="HATPase_c"/>
    <property type="match status" value="1"/>
</dbReference>
<dbReference type="GO" id="GO:0000155">
    <property type="term" value="F:phosphorelay sensor kinase activity"/>
    <property type="evidence" value="ECO:0007669"/>
    <property type="project" value="InterPro"/>
</dbReference>
<dbReference type="EMBL" id="CAEZSP010000001">
    <property type="protein sequence ID" value="CAB4534361.1"/>
    <property type="molecule type" value="Genomic_DNA"/>
</dbReference>
<evidence type="ECO:0000256" key="6">
    <source>
        <dbReference type="ARBA" id="ARBA00022692"/>
    </source>
</evidence>
<dbReference type="EC" id="2.7.13.3" evidence="3"/>
<dbReference type="PANTHER" id="PTHR45436:SF5">
    <property type="entry name" value="SENSOR HISTIDINE KINASE TRCS"/>
    <property type="match status" value="1"/>
</dbReference>
<keyword evidence="4" id="KW-0597">Phosphoprotein</keyword>
<feature type="domain" description="Histidine kinase" evidence="12">
    <location>
        <begin position="192"/>
        <end position="406"/>
    </location>
</feature>
<dbReference type="FunFam" id="1.10.287.130:FF:000001">
    <property type="entry name" value="Two-component sensor histidine kinase"/>
    <property type="match status" value="1"/>
</dbReference>
<evidence type="ECO:0000259" key="12">
    <source>
        <dbReference type="PROSITE" id="PS50109"/>
    </source>
</evidence>
<keyword evidence="6 11" id="KW-0812">Transmembrane</keyword>
<evidence type="ECO:0000256" key="8">
    <source>
        <dbReference type="ARBA" id="ARBA00022989"/>
    </source>
</evidence>
<keyword evidence="8 11" id="KW-1133">Transmembrane helix</keyword>
<evidence type="ECO:0000256" key="2">
    <source>
        <dbReference type="ARBA" id="ARBA00004370"/>
    </source>
</evidence>
<dbReference type="CDD" id="cd00082">
    <property type="entry name" value="HisKA"/>
    <property type="match status" value="1"/>
</dbReference>
<evidence type="ECO:0000256" key="1">
    <source>
        <dbReference type="ARBA" id="ARBA00000085"/>
    </source>
</evidence>
<dbReference type="SMART" id="SM00388">
    <property type="entry name" value="HisKA"/>
    <property type="match status" value="1"/>
</dbReference>
<proteinExistence type="predicted"/>
<dbReference type="InterPro" id="IPR036097">
    <property type="entry name" value="HisK_dim/P_sf"/>
</dbReference>
<dbReference type="SUPFAM" id="SSF47384">
    <property type="entry name" value="Homodimeric domain of signal transducing histidine kinase"/>
    <property type="match status" value="1"/>
</dbReference>
<dbReference type="Gene3D" id="1.10.287.130">
    <property type="match status" value="1"/>
</dbReference>
<accession>A0A6J6B5Q8</accession>
<dbReference type="Gene3D" id="3.30.565.10">
    <property type="entry name" value="Histidine kinase-like ATPase, C-terminal domain"/>
    <property type="match status" value="1"/>
</dbReference>
<dbReference type="InterPro" id="IPR050428">
    <property type="entry name" value="TCS_sensor_his_kinase"/>
</dbReference>
<evidence type="ECO:0000313" key="13">
    <source>
        <dbReference type="EMBL" id="CAB4534361.1"/>
    </source>
</evidence>
<evidence type="ECO:0000256" key="5">
    <source>
        <dbReference type="ARBA" id="ARBA00022679"/>
    </source>
</evidence>
<evidence type="ECO:0000313" key="14">
    <source>
        <dbReference type="EMBL" id="CAB4616310.1"/>
    </source>
</evidence>
<keyword evidence="9" id="KW-0902">Two-component regulatory system</keyword>
<dbReference type="EMBL" id="CAEZVG010000002">
    <property type="protein sequence ID" value="CAB4616310.1"/>
    <property type="molecule type" value="Genomic_DNA"/>
</dbReference>
<sequence>MNLNSTTRLRLVTIAVTTLLTVGIGGYASVHTYQNDQAKVDSRIKETIQAAIENPGRELSASLFFLDQYSLDLSLFLLSRDDELTTINESTELPYKEFSLNDVKSSKGRVSGGLDGEDFHYQALEIAGGDYLIVAGSIEAAAMALRANLVAVAGFSAIANFLAFILLAIFIRRIKRRDDVDALARMQEFLGDASHELRTPLTVIKGYVEMLSKGQISDIEMQGRAFDRVNSEIGRMEGLIHDLLLLAELGESAVRNQEVLDLSAILRAHSDDFATLHPARKVEIEISDNLEVLALKEYLSRFIQNALGNIARHTPVDAPVRITLTRIGRNIHLAIEDGGPGLPQGAYRDKLRTLNRFDKSRSRENGGSGLGLSIMTAVVEKIGGEFYLRPSQLGGLAVIVTLPMVSSSGAPKQSGSNK</sequence>
<evidence type="ECO:0000256" key="7">
    <source>
        <dbReference type="ARBA" id="ARBA00022777"/>
    </source>
</evidence>
<dbReference type="GO" id="GO:0005886">
    <property type="term" value="C:plasma membrane"/>
    <property type="evidence" value="ECO:0007669"/>
    <property type="project" value="TreeGrafter"/>
</dbReference>
<dbReference type="AlphaFoldDB" id="A0A6J6B5Q8"/>
<keyword evidence="5" id="KW-0808">Transferase</keyword>
<name>A0A6J6B5Q8_9ZZZZ</name>
<dbReference type="InterPro" id="IPR003661">
    <property type="entry name" value="HisK_dim/P_dom"/>
</dbReference>
<dbReference type="InterPro" id="IPR004358">
    <property type="entry name" value="Sig_transdc_His_kin-like_C"/>
</dbReference>
<keyword evidence="10 11" id="KW-0472">Membrane</keyword>
<dbReference type="Pfam" id="PF00512">
    <property type="entry name" value="HisKA"/>
    <property type="match status" value="1"/>
</dbReference>
<dbReference type="InterPro" id="IPR003594">
    <property type="entry name" value="HATPase_dom"/>
</dbReference>
<dbReference type="InterPro" id="IPR036890">
    <property type="entry name" value="HATPase_C_sf"/>
</dbReference>
<dbReference type="InterPro" id="IPR005467">
    <property type="entry name" value="His_kinase_dom"/>
</dbReference>